<dbReference type="EMBL" id="PVMZ01000037">
    <property type="protein sequence ID" value="PRX09207.1"/>
    <property type="molecule type" value="Genomic_DNA"/>
</dbReference>
<evidence type="ECO:0000313" key="2">
    <source>
        <dbReference type="EMBL" id="PRX09207.1"/>
    </source>
</evidence>
<feature type="compositionally biased region" description="Pro residues" evidence="1">
    <location>
        <begin position="98"/>
        <end position="111"/>
    </location>
</feature>
<proteinExistence type="predicted"/>
<comment type="caution">
    <text evidence="2">The sequence shown here is derived from an EMBL/GenBank/DDBJ whole genome shotgun (WGS) entry which is preliminary data.</text>
</comment>
<sequence>MSRHGPAPCIRDMPFPSAVGAGWPLKRGRRSIGPGPAACAGGQRPPASPQGPTRHLLRSGSGWGWWGQSCPGPLDRPAVAGEPFPTPPDRPAVAGEPFPRPPDRPAVPGEPFPGLLIVQPRPVNPSPGRLIAQPCPANPSPVRRQRYPGARLRKRPYLIVQHPSAAVTDPHDPGAHDRNAKPSADRTSPRLRRVRLTGREPRRRKLPRKGAFAVRERPASRSSAVEAGRQRRAAGSLDRLEERGLIGAPESAAVQGRWCGGGITRSSYARPCRRDGDGRRPRTRKRGTPPLLPTTSGAHAKPGCVPQP</sequence>
<feature type="region of interest" description="Disordered" evidence="1">
    <location>
        <begin position="74"/>
        <end position="243"/>
    </location>
</feature>
<evidence type="ECO:0000313" key="3">
    <source>
        <dbReference type="Proteomes" id="UP000239415"/>
    </source>
</evidence>
<name>A0A2T0JNL1_9ACTN</name>
<dbReference type="AlphaFoldDB" id="A0A2T0JNL1"/>
<feature type="compositionally biased region" description="Basic residues" evidence="1">
    <location>
        <begin position="143"/>
        <end position="156"/>
    </location>
</feature>
<accession>A0A2T0JNL1</accession>
<evidence type="ECO:0000256" key="1">
    <source>
        <dbReference type="SAM" id="MobiDB-lite"/>
    </source>
</evidence>
<feature type="compositionally biased region" description="Basic residues" evidence="1">
    <location>
        <begin position="189"/>
        <end position="208"/>
    </location>
</feature>
<keyword evidence="3" id="KW-1185">Reference proteome</keyword>
<reference evidence="2 3" key="1">
    <citation type="submission" date="2018-03" db="EMBL/GenBank/DDBJ databases">
        <title>Genomic Encyclopedia of Archaeal and Bacterial Type Strains, Phase II (KMG-II): from individual species to whole genera.</title>
        <authorList>
            <person name="Goeker M."/>
        </authorList>
    </citation>
    <scope>NUCLEOTIDE SEQUENCE [LARGE SCALE GENOMIC DNA]</scope>
    <source>
        <strain evidence="2 3">DSM 43146</strain>
    </source>
</reference>
<gene>
    <name evidence="2" type="ORF">CLV67_13772</name>
</gene>
<feature type="region of interest" description="Disordered" evidence="1">
    <location>
        <begin position="259"/>
        <end position="308"/>
    </location>
</feature>
<protein>
    <submittedName>
        <fullName evidence="2">Uncharacterized protein</fullName>
    </submittedName>
</protein>
<feature type="region of interest" description="Disordered" evidence="1">
    <location>
        <begin position="1"/>
        <end position="60"/>
    </location>
</feature>
<organism evidence="2 3">
    <name type="scientific">Actinoplanes italicus</name>
    <dbReference type="NCBI Taxonomy" id="113567"/>
    <lineage>
        <taxon>Bacteria</taxon>
        <taxon>Bacillati</taxon>
        <taxon>Actinomycetota</taxon>
        <taxon>Actinomycetes</taxon>
        <taxon>Micromonosporales</taxon>
        <taxon>Micromonosporaceae</taxon>
        <taxon>Actinoplanes</taxon>
    </lineage>
</organism>
<dbReference type="Proteomes" id="UP000239415">
    <property type="component" value="Unassembled WGS sequence"/>
</dbReference>
<feature type="compositionally biased region" description="Basic and acidic residues" evidence="1">
    <location>
        <begin position="169"/>
        <end position="188"/>
    </location>
</feature>